<evidence type="ECO:0000259" key="1">
    <source>
        <dbReference type="Pfam" id="PF12717"/>
    </source>
</evidence>
<dbReference type="PANTHER" id="PTHR15599:SF1">
    <property type="entry name" value="RADIAL SPOKE HEAD 14 HOMOLOG"/>
    <property type="match status" value="1"/>
</dbReference>
<dbReference type="AlphaFoldDB" id="A0A9P0CWI7"/>
<evidence type="ECO:0000313" key="2">
    <source>
        <dbReference type="EMBL" id="CAH1106194.1"/>
    </source>
</evidence>
<gene>
    <name evidence="2" type="ORF">PSYICH_LOCUS6882</name>
</gene>
<dbReference type="InterPro" id="IPR016024">
    <property type="entry name" value="ARM-type_fold"/>
</dbReference>
<accession>A0A9P0CWI7</accession>
<organism evidence="2 3">
    <name type="scientific">Psylliodes chrysocephalus</name>
    <dbReference type="NCBI Taxonomy" id="3402493"/>
    <lineage>
        <taxon>Eukaryota</taxon>
        <taxon>Metazoa</taxon>
        <taxon>Ecdysozoa</taxon>
        <taxon>Arthropoda</taxon>
        <taxon>Hexapoda</taxon>
        <taxon>Insecta</taxon>
        <taxon>Pterygota</taxon>
        <taxon>Neoptera</taxon>
        <taxon>Endopterygota</taxon>
        <taxon>Coleoptera</taxon>
        <taxon>Polyphaga</taxon>
        <taxon>Cucujiformia</taxon>
        <taxon>Chrysomeloidea</taxon>
        <taxon>Chrysomelidae</taxon>
        <taxon>Galerucinae</taxon>
        <taxon>Alticini</taxon>
        <taxon>Psylliodes</taxon>
    </lineage>
</organism>
<dbReference type="EMBL" id="OV651814">
    <property type="protein sequence ID" value="CAH1106194.1"/>
    <property type="molecule type" value="Genomic_DNA"/>
</dbReference>
<evidence type="ECO:0000313" key="3">
    <source>
        <dbReference type="Proteomes" id="UP001153636"/>
    </source>
</evidence>
<proteinExistence type="predicted"/>
<reference evidence="2" key="1">
    <citation type="submission" date="2022-01" db="EMBL/GenBank/DDBJ databases">
        <authorList>
            <person name="King R."/>
        </authorList>
    </citation>
    <scope>NUCLEOTIDE SEQUENCE</scope>
</reference>
<protein>
    <recommendedName>
        <fullName evidence="1">Condensin complex subunit 1 C-terminal domain-containing protein</fullName>
    </recommendedName>
</protein>
<dbReference type="PANTHER" id="PTHR15599">
    <property type="entry name" value="RTDR1"/>
    <property type="match status" value="1"/>
</dbReference>
<dbReference type="InterPro" id="IPR011989">
    <property type="entry name" value="ARM-like"/>
</dbReference>
<dbReference type="OrthoDB" id="409644at2759"/>
<feature type="domain" description="Condensin complex subunit 1 C-terminal" evidence="1">
    <location>
        <begin position="241"/>
        <end position="356"/>
    </location>
</feature>
<name>A0A9P0CWI7_9CUCU</name>
<sequence>MYSINRYSYLHNYFSDLSPRLLNRCVDRALGFVTDVHDLEPPFNRLCSEQPNIPEQNLDLLHRPIGFGRWAMPKLRHDLSNKDEYVVICALETIMELVIDPEKAFEAIKLKIIERMVNLLMAENPVIRERTAMALWSLAKLTKAREMIAANKELLRNISVCVEDQYEEVRLHIAKLLQTVSEFWKVADELIEFGFISILLHILQDKEEKYIILIHLRTLQSLMYSIQGKMFAIDNGGFDILLEFLRDENTHIISEALSCIAQLTSTCVGEKLAREKNLMNILNTLLHDERPEVHTNAASVIMFSTVKATGKLMAAEHPTMVPRLMALAQNRLNPSTQMFSIKALTNISENPKIRKIMNQEYSHELALIQVGDDPDIKTWKDQLMGVIGWVP</sequence>
<keyword evidence="3" id="KW-1185">Reference proteome</keyword>
<dbReference type="Pfam" id="PF12717">
    <property type="entry name" value="Cnd1"/>
    <property type="match status" value="1"/>
</dbReference>
<dbReference type="Gene3D" id="1.25.10.10">
    <property type="entry name" value="Leucine-rich Repeat Variant"/>
    <property type="match status" value="2"/>
</dbReference>
<dbReference type="InterPro" id="IPR000225">
    <property type="entry name" value="Armadillo"/>
</dbReference>
<dbReference type="SUPFAM" id="SSF48371">
    <property type="entry name" value="ARM repeat"/>
    <property type="match status" value="1"/>
</dbReference>
<dbReference type="InterPro" id="IPR032682">
    <property type="entry name" value="Cnd1_C"/>
</dbReference>
<dbReference type="SMART" id="SM00185">
    <property type="entry name" value="ARM"/>
    <property type="match status" value="3"/>
</dbReference>
<dbReference type="InterPro" id="IPR042856">
    <property type="entry name" value="RSP14"/>
</dbReference>
<dbReference type="Proteomes" id="UP001153636">
    <property type="component" value="Chromosome 2"/>
</dbReference>